<feature type="non-terminal residue" evidence="3">
    <location>
        <position position="1"/>
    </location>
</feature>
<evidence type="ECO:0000256" key="1">
    <source>
        <dbReference type="PROSITE-ProRule" id="PRU00047"/>
    </source>
</evidence>
<evidence type="ECO:0000313" key="3">
    <source>
        <dbReference type="EMBL" id="JAR90520.1"/>
    </source>
</evidence>
<dbReference type="InterPro" id="IPR001878">
    <property type="entry name" value="Znf_CCHC"/>
</dbReference>
<protein>
    <recommendedName>
        <fullName evidence="2">CCHC-type domain-containing protein</fullName>
    </recommendedName>
</protein>
<accession>A0A147BIB1</accession>
<reference evidence="3" key="1">
    <citation type="journal article" date="2018" name="PLoS Negl. Trop. Dis.">
        <title>Sialome diversity of ticks revealed by RNAseq of single tick salivary glands.</title>
        <authorList>
            <person name="Perner J."/>
            <person name="Kropackova S."/>
            <person name="Kopacek P."/>
            <person name="Ribeiro J.M."/>
        </authorList>
    </citation>
    <scope>NUCLEOTIDE SEQUENCE</scope>
    <source>
        <strain evidence="3">Siblings of single egg batch collected in Ceske Budejovice</strain>
        <tissue evidence="3">Salivary glands</tissue>
    </source>
</reference>
<dbReference type="AlphaFoldDB" id="A0A147BIB1"/>
<dbReference type="GO" id="GO:0003690">
    <property type="term" value="F:double-stranded DNA binding"/>
    <property type="evidence" value="ECO:0007669"/>
    <property type="project" value="InterPro"/>
</dbReference>
<keyword evidence="1" id="KW-0862">Zinc</keyword>
<name>A0A147BIB1_IXORI</name>
<organism evidence="3">
    <name type="scientific">Ixodes ricinus</name>
    <name type="common">Common tick</name>
    <name type="synonym">Acarus ricinus</name>
    <dbReference type="NCBI Taxonomy" id="34613"/>
    <lineage>
        <taxon>Eukaryota</taxon>
        <taxon>Metazoa</taxon>
        <taxon>Ecdysozoa</taxon>
        <taxon>Arthropoda</taxon>
        <taxon>Chelicerata</taxon>
        <taxon>Arachnida</taxon>
        <taxon>Acari</taxon>
        <taxon>Parasitiformes</taxon>
        <taxon>Ixodida</taxon>
        <taxon>Ixodoidea</taxon>
        <taxon>Ixodidae</taxon>
        <taxon>Ixodinae</taxon>
        <taxon>Ixodes</taxon>
    </lineage>
</organism>
<dbReference type="InterPro" id="IPR042509">
    <property type="entry name" value="ZCCHC3"/>
</dbReference>
<dbReference type="PROSITE" id="PS50158">
    <property type="entry name" value="ZF_CCHC"/>
    <property type="match status" value="1"/>
</dbReference>
<keyword evidence="1" id="KW-0863">Zinc-finger</keyword>
<dbReference type="PANTHER" id="PTHR22639">
    <property type="entry name" value="GAG-RELATED PROTEIN"/>
    <property type="match status" value="1"/>
</dbReference>
<dbReference type="Gene3D" id="4.10.60.10">
    <property type="entry name" value="Zinc finger, CCHC-type"/>
    <property type="match status" value="1"/>
</dbReference>
<evidence type="ECO:0000259" key="2">
    <source>
        <dbReference type="PROSITE" id="PS50158"/>
    </source>
</evidence>
<proteinExistence type="predicted"/>
<dbReference type="InterPro" id="IPR036875">
    <property type="entry name" value="Znf_CCHC_sf"/>
</dbReference>
<dbReference type="PANTHER" id="PTHR22639:SF3">
    <property type="entry name" value="ZINC FINGER CCHC DOMAIN-CONTAINING PROTEIN 3"/>
    <property type="match status" value="1"/>
</dbReference>
<dbReference type="SUPFAM" id="SSF57756">
    <property type="entry name" value="Retrovirus zinc finger-like domains"/>
    <property type="match status" value="1"/>
</dbReference>
<keyword evidence="1" id="KW-0479">Metal-binding</keyword>
<feature type="non-terminal residue" evidence="3">
    <location>
        <position position="249"/>
    </location>
</feature>
<dbReference type="GO" id="GO:0008270">
    <property type="term" value="F:zinc ion binding"/>
    <property type="evidence" value="ECO:0007669"/>
    <property type="project" value="UniProtKB-KW"/>
</dbReference>
<sequence>DKDYQVILPALPTGRTVVNTVFLHGDLRARPFRVEDFRDAIAQTGRLNEVVALGAYQVNHVWAVTLNSPEATKRLLSVNELLVKGRRCLIIDPENQQTKLKLHWVLHGVTDEDIRSAFAPFGMVTEAARERWRVHGVDQMGSTTRTVLLKLRAGTTVSDLPHQIKIAGGWALVVVPGRPMQCLRCKGSGHVRRECKVPYCPQCRRYGHSDAQCVRSYATVTGPGNNDEVADHLMDTTEAEEAAQGTGES</sequence>
<dbReference type="GO" id="GO:0002218">
    <property type="term" value="P:activation of innate immune response"/>
    <property type="evidence" value="ECO:0007669"/>
    <property type="project" value="InterPro"/>
</dbReference>
<dbReference type="GO" id="GO:0003723">
    <property type="term" value="F:RNA binding"/>
    <property type="evidence" value="ECO:0007669"/>
    <property type="project" value="InterPro"/>
</dbReference>
<feature type="domain" description="CCHC-type" evidence="2">
    <location>
        <begin position="182"/>
        <end position="196"/>
    </location>
</feature>
<dbReference type="EMBL" id="GEGO01004884">
    <property type="protein sequence ID" value="JAR90520.1"/>
    <property type="molecule type" value="Transcribed_RNA"/>
</dbReference>